<feature type="transmembrane region" description="Helical" evidence="7">
    <location>
        <begin position="344"/>
        <end position="366"/>
    </location>
</feature>
<name>A0A5K1CCL2_9MAGN</name>
<feature type="region of interest" description="Disordered" evidence="6">
    <location>
        <begin position="1"/>
        <end position="20"/>
    </location>
</feature>
<feature type="transmembrane region" description="Helical" evidence="7">
    <location>
        <begin position="187"/>
        <end position="205"/>
    </location>
</feature>
<evidence type="ECO:0000259" key="8">
    <source>
        <dbReference type="Pfam" id="PF01490"/>
    </source>
</evidence>
<dbReference type="AlphaFoldDB" id="A0A5K1CCL2"/>
<keyword evidence="3" id="KW-0813">Transport</keyword>
<evidence type="ECO:0000313" key="9">
    <source>
        <dbReference type="EMBL" id="VVW25103.1"/>
    </source>
</evidence>
<evidence type="ECO:0000256" key="7">
    <source>
        <dbReference type="SAM" id="Phobius"/>
    </source>
</evidence>
<dbReference type="OrthoDB" id="28208at2759"/>
<evidence type="ECO:0000256" key="4">
    <source>
        <dbReference type="ARBA" id="ARBA00022989"/>
    </source>
</evidence>
<feature type="transmembrane region" description="Helical" evidence="7">
    <location>
        <begin position="89"/>
        <end position="114"/>
    </location>
</feature>
<dbReference type="OMA" id="RQFTISI"/>
<dbReference type="Gramene" id="NC4G0152550.1">
    <property type="protein sequence ID" value="NC4G0152550.1:cds"/>
    <property type="gene ID" value="NC4G0152550"/>
</dbReference>
<dbReference type="GO" id="GO:0015179">
    <property type="term" value="F:L-amino acid transmembrane transporter activity"/>
    <property type="evidence" value="ECO:0007669"/>
    <property type="project" value="TreeGrafter"/>
</dbReference>
<dbReference type="GO" id="GO:0031090">
    <property type="term" value="C:organelle membrane"/>
    <property type="evidence" value="ECO:0007669"/>
    <property type="project" value="UniProtKB-ARBA"/>
</dbReference>
<proteinExistence type="predicted"/>
<evidence type="ECO:0000256" key="3">
    <source>
        <dbReference type="ARBA" id="ARBA00022970"/>
    </source>
</evidence>
<feature type="transmembrane region" description="Helical" evidence="7">
    <location>
        <begin position="217"/>
        <end position="237"/>
    </location>
</feature>
<keyword evidence="5 7" id="KW-0472">Membrane</keyword>
<evidence type="ECO:0000256" key="6">
    <source>
        <dbReference type="SAM" id="MobiDB-lite"/>
    </source>
</evidence>
<keyword evidence="2 7" id="KW-0812">Transmembrane</keyword>
<comment type="subcellular location">
    <subcellularLocation>
        <location evidence="1">Membrane</location>
        <topology evidence="1">Multi-pass membrane protein</topology>
    </subcellularLocation>
</comment>
<gene>
    <name evidence="9" type="ORF">NYM_LOCUS18026</name>
</gene>
<sequence length="477" mass="51519">MYSDLPISSEVRCPTDRSGNLIVPQKPAFADGAHREPNSSQQHGHDDIDVLPLIFNETRSGSGVPGAVFNLATSIIGAGIMALPATMRVLGLLLGFVSIILMGILSEFSIEVLVKFAALKRTTSYGETVEVACGKSVRVISEISIIVYNCGILIVYLIIMGDVLSGSSSHKGVFEQMLGKQGWWDDRRLVIFLLLILVLAPLCSLQKIDSLSSTSAASVALAVVFVVVACVVAFVKLVEGKLEAPRLLPDVGTRRAVLDLLVVIPIMTNAYICHANVQPIYNELEGRSVKKMIKVGRISAVLSVVVYAFTATSGYLLFGKGTDSDVLTNFDRNLGVPHSAVINYIVRISYVIHLLLVFPVIHFSLRNTVDAAIFRSSIPLQECRKKSLLLTFVLLALLYLGSAVIPNIWVAFKFTGTTSGLALGFFFPSLIGLRLNGQGESLSSRQKMLLRLMLVLALVTGIIGVVGNAYSIKEPGK</sequence>
<dbReference type="InterPro" id="IPR013057">
    <property type="entry name" value="AA_transpt_TM"/>
</dbReference>
<keyword evidence="3" id="KW-0029">Amino-acid transport</keyword>
<dbReference type="EMBL" id="LR721782">
    <property type="protein sequence ID" value="VVW25103.1"/>
    <property type="molecule type" value="Genomic_DNA"/>
</dbReference>
<feature type="transmembrane region" description="Helical" evidence="7">
    <location>
        <begin position="418"/>
        <end position="437"/>
    </location>
</feature>
<feature type="transmembrane region" description="Helical" evidence="7">
    <location>
        <begin position="63"/>
        <end position="83"/>
    </location>
</feature>
<accession>A0A5K1CCL2</accession>
<organism evidence="9">
    <name type="scientific">Nymphaea colorata</name>
    <name type="common">pocket water lily</name>
    <dbReference type="NCBI Taxonomy" id="210225"/>
    <lineage>
        <taxon>Eukaryota</taxon>
        <taxon>Viridiplantae</taxon>
        <taxon>Streptophyta</taxon>
        <taxon>Embryophyta</taxon>
        <taxon>Tracheophyta</taxon>
        <taxon>Spermatophyta</taxon>
        <taxon>Magnoliopsida</taxon>
        <taxon>Nymphaeales</taxon>
        <taxon>Nymphaeaceae</taxon>
        <taxon>Nymphaea</taxon>
    </lineage>
</organism>
<feature type="transmembrane region" description="Helical" evidence="7">
    <location>
        <begin position="298"/>
        <end position="318"/>
    </location>
</feature>
<evidence type="ECO:0000256" key="1">
    <source>
        <dbReference type="ARBA" id="ARBA00004141"/>
    </source>
</evidence>
<evidence type="ECO:0000256" key="5">
    <source>
        <dbReference type="ARBA" id="ARBA00023136"/>
    </source>
</evidence>
<dbReference type="PANTHER" id="PTHR22950:SF515">
    <property type="entry name" value="AMINO ACID TRANSPORTER AVT6E"/>
    <property type="match status" value="1"/>
</dbReference>
<feature type="transmembrane region" description="Helical" evidence="7">
    <location>
        <begin position="449"/>
        <end position="472"/>
    </location>
</feature>
<feature type="transmembrane region" description="Helical" evidence="7">
    <location>
        <begin position="387"/>
        <end position="412"/>
    </location>
</feature>
<feature type="transmembrane region" description="Helical" evidence="7">
    <location>
        <begin position="145"/>
        <end position="167"/>
    </location>
</feature>
<evidence type="ECO:0000256" key="2">
    <source>
        <dbReference type="ARBA" id="ARBA00022692"/>
    </source>
</evidence>
<feature type="domain" description="Amino acid transporter transmembrane" evidence="8">
    <location>
        <begin position="62"/>
        <end position="465"/>
    </location>
</feature>
<keyword evidence="4 7" id="KW-1133">Transmembrane helix</keyword>
<dbReference type="PANTHER" id="PTHR22950">
    <property type="entry name" value="AMINO ACID TRANSPORTER"/>
    <property type="match status" value="1"/>
</dbReference>
<protein>
    <recommendedName>
        <fullName evidence="8">Amino acid transporter transmembrane domain-containing protein</fullName>
    </recommendedName>
</protein>
<reference evidence="9" key="1">
    <citation type="submission" date="2019-09" db="EMBL/GenBank/DDBJ databases">
        <authorList>
            <person name="Zhang L."/>
        </authorList>
    </citation>
    <scope>NUCLEOTIDE SEQUENCE</scope>
</reference>
<dbReference type="Pfam" id="PF01490">
    <property type="entry name" value="Aa_trans"/>
    <property type="match status" value="1"/>
</dbReference>